<evidence type="ECO:0000313" key="3">
    <source>
        <dbReference type="EMBL" id="PPS94903.1"/>
    </source>
</evidence>
<dbReference type="Proteomes" id="UP000199752">
    <property type="component" value="Chromosome 7"/>
</dbReference>
<evidence type="ECO:0000313" key="4">
    <source>
        <dbReference type="Proteomes" id="UP001429100"/>
    </source>
</evidence>
<dbReference type="AlphaFoldDB" id="A0A0S4TJC4"/>
<dbReference type="Proteomes" id="UP001429100">
    <property type="component" value="Unassembled WGS sequence"/>
</dbReference>
<protein>
    <submittedName>
        <fullName evidence="2">Uncharacterized protein</fullName>
    </submittedName>
</protein>
<dbReference type="VEuPathDB" id="CryptoDB:GY17_00002039"/>
<feature type="coiled-coil region" evidence="1">
    <location>
        <begin position="385"/>
        <end position="412"/>
    </location>
</feature>
<name>A0A0S4TJC4_CRYHO</name>
<evidence type="ECO:0000256" key="1">
    <source>
        <dbReference type="SAM" id="Coils"/>
    </source>
</evidence>
<dbReference type="VEuPathDB" id="CryptoDB:ChTU502y2012_407g1205"/>
<accession>A0A0S4TJC4</accession>
<dbReference type="EMBL" id="LN877953">
    <property type="protein sequence ID" value="CUV07227.1"/>
    <property type="molecule type" value="Genomic_DNA"/>
</dbReference>
<gene>
    <name evidence="2" type="ORF">CHUDEA7_2410</name>
    <name evidence="3" type="ORF">GY17_00002039</name>
</gene>
<evidence type="ECO:0000313" key="2">
    <source>
        <dbReference type="EMBL" id="CUV07227.1"/>
    </source>
</evidence>
<proteinExistence type="predicted"/>
<organism evidence="2">
    <name type="scientific">Cryptosporidium hominis</name>
    <dbReference type="NCBI Taxonomy" id="237895"/>
    <lineage>
        <taxon>Eukaryota</taxon>
        <taxon>Sar</taxon>
        <taxon>Alveolata</taxon>
        <taxon>Apicomplexa</taxon>
        <taxon>Conoidasida</taxon>
        <taxon>Coccidia</taxon>
        <taxon>Eucoccidiorida</taxon>
        <taxon>Eimeriorina</taxon>
        <taxon>Cryptosporidiidae</taxon>
        <taxon>Cryptosporidium</taxon>
    </lineage>
</organism>
<keyword evidence="1" id="KW-0175">Coiled coil</keyword>
<dbReference type="VEuPathDB" id="CryptoDB:CHUDEA7_2410"/>
<sequence length="412" mass="47792">MKTLYLLHLRSISILVLYQLILFNILNSSSQTSNKVTESNENTEVLPTFDGCKNVLICERVDTHLFFNLELGICEKCKDRLLDVECSSIPTINNVYQLLSFTNGFDKEFHRANGYNKTTSMIERGATNESSILLSGKFVNLSGVEYCALDENNQIELFQEIYLIYNQNKNNEDLTLDIKLINPFQAAENKTFEIISNWEINNKKSNHAMYAYKKIKEKMFDKKFKSNLDINSRIFNNIFSSINVIFNSTNEQIFDNVKPCIRISCRKQKKKGSNNKNGEKNKVAVYDIVTSVNLLKSKVKSENDYLFYVNVLIKTLLKSLERKTKRKKISIGCTIKIISWVKELCEILGIQTDENSNMGRYISEFLKNTKKEPNFSKKTINVTNIVESKQNIRFIEAELEDYKKLEEELKEF</sequence>
<dbReference type="VEuPathDB" id="CryptoDB:Chro.70276"/>
<reference evidence="3 4" key="1">
    <citation type="submission" date="2014-11" db="EMBL/GenBank/DDBJ databases">
        <title>Comparative genomic analysis of Cryptosporidium hominis reveals occurrence of genetic recombination in virulent subtypes.</title>
        <authorList>
            <person name="Guo Y."/>
            <person name="Tang K."/>
            <person name="Frace M."/>
            <person name="Li N."/>
            <person name="Roellig D.M."/>
            <person name="Sammons S."/>
            <person name="Knipe K."/>
            <person name="Rowe L."/>
            <person name="Feng Y."/>
            <person name="Xiao L."/>
        </authorList>
    </citation>
    <scope>NUCLEOTIDE SEQUENCE [LARGE SCALE GENOMIC DNA]</scope>
    <source>
        <strain evidence="3">30976</strain>
    </source>
</reference>
<keyword evidence="4" id="KW-1185">Reference proteome</keyword>
<reference evidence="2" key="2">
    <citation type="submission" date="2015-08" db="EMBL/GenBank/DDBJ databases">
        <authorList>
            <person name="Babu N.S."/>
            <person name="Beckwith C.J."/>
            <person name="Beseler K.G."/>
            <person name="Brison A."/>
            <person name="Carone J.V."/>
            <person name="Caskin T.P."/>
            <person name="Diamond M."/>
            <person name="Durham M.E."/>
            <person name="Foxe J.M."/>
            <person name="Go M."/>
            <person name="Henderson B.A."/>
            <person name="Jones I.B."/>
            <person name="McGettigan J.A."/>
            <person name="Micheletti S.J."/>
            <person name="Nasrallah M.E."/>
            <person name="Ortiz D."/>
            <person name="Piller C.R."/>
            <person name="Privatt S.R."/>
            <person name="Schneider S.L."/>
            <person name="Sharp S."/>
            <person name="Smith T.C."/>
            <person name="Stanton J.D."/>
            <person name="Ullery H.E."/>
            <person name="Wilson R.J."/>
            <person name="Serrano M.G."/>
            <person name="Buck G."/>
            <person name="Lee V."/>
            <person name="Wang Y."/>
            <person name="Carvalho R."/>
            <person name="Voegtly L."/>
            <person name="Shi R."/>
            <person name="Duckworth R."/>
            <person name="Johnson A."/>
            <person name="Loviza R."/>
            <person name="Walstead R."/>
            <person name="Shah Z."/>
            <person name="Kiflezghi M."/>
            <person name="Wade K."/>
            <person name="Ball S.L."/>
            <person name="Bradley K.W."/>
            <person name="Asai D.J."/>
            <person name="Bowman C.A."/>
            <person name="Russell D.A."/>
            <person name="Pope W.H."/>
            <person name="Jacobs-Sera D."/>
            <person name="Hendrix R.W."/>
            <person name="Hatfull G.F."/>
        </authorList>
    </citation>
    <scope>NUCLEOTIDE SEQUENCE [LARGE SCALE GENOMIC DNA]</scope>
</reference>
<dbReference type="EMBL" id="JTAI01000004">
    <property type="protein sequence ID" value="PPS94903.1"/>
    <property type="molecule type" value="Genomic_DNA"/>
</dbReference>
<reference evidence="3 4" key="3">
    <citation type="submission" date="2017-10" db="EMBL/GenBank/DDBJ databases">
        <title>Consistent, comparative and evidence-based genome annotation and re-annotation for the closely-related species, Cryptosporidium parvum, C. hominis and C. tyzzeri.</title>
        <authorList>
            <person name="Baptista R.P."/>
            <person name="Li Y."/>
            <person name="Sateriale A."/>
            <person name="Striepen B."/>
            <person name="Kissinger J.C."/>
        </authorList>
    </citation>
    <scope>NUCLEOTIDE SEQUENCE [LARGE SCALE GENOMIC DNA]</scope>
    <source>
        <strain evidence="3">30976</strain>
    </source>
</reference>